<proteinExistence type="inferred from homology"/>
<dbReference type="Gene3D" id="1.10.150.130">
    <property type="match status" value="1"/>
</dbReference>
<sequence>MPATFKITLAHKANADGLFPVWLRITANRIVRYAPVGIELLEKQWNPAGKLEKENWIKTSHREASQLNEDLVQVLADAKRLAKENPTATADELKQLFLTRHQPKPQAPAVTTDFVAFMQQSLEQVDKKLFAPATYEARAVVINKLAQWRPVLPFADLSEELMAEYEEHLKELGNNPTTRKKNLKMVRLYIKRAIKQKLLSRDQDPLEDYVMPKATPKRVWLTDQELAAYERVHLPQMQHLARLTYLMCFYLHGSRVGAVLRLKWKDRQFGRVYFTMDKGDTEKSVAESAQLTAILDSLVPEGGANPNAYILPWLDSNYDQLPERDQLQRMKKATSKLNKNIKMGAEKTGITKKLSTHSSRRTLATESDRANGGDLGKVGAMLGHKQRSTTEIYVDRYNNAEVDEAAENVYKRRPMPLLKAG</sequence>
<dbReference type="Pfam" id="PF13102">
    <property type="entry name" value="Phage_int_SAM_5"/>
    <property type="match status" value="1"/>
</dbReference>
<dbReference type="SUPFAM" id="SSF56349">
    <property type="entry name" value="DNA breaking-rejoining enzymes"/>
    <property type="match status" value="1"/>
</dbReference>
<evidence type="ECO:0000313" key="7">
    <source>
        <dbReference type="Proteomes" id="UP000601361"/>
    </source>
</evidence>
<feature type="domain" description="Tyr recombinase" evidence="5">
    <location>
        <begin position="214"/>
        <end position="407"/>
    </location>
</feature>
<dbReference type="Proteomes" id="UP000601361">
    <property type="component" value="Unassembled WGS sequence"/>
</dbReference>
<dbReference type="InterPro" id="IPR035386">
    <property type="entry name" value="Arm-DNA-bind_5"/>
</dbReference>
<feature type="region of interest" description="Disordered" evidence="4">
    <location>
        <begin position="353"/>
        <end position="379"/>
    </location>
</feature>
<dbReference type="InterPro" id="IPR025269">
    <property type="entry name" value="SAM-like_dom"/>
</dbReference>
<dbReference type="InterPro" id="IPR013762">
    <property type="entry name" value="Integrase-like_cat_sf"/>
</dbReference>
<dbReference type="Gene3D" id="1.10.443.10">
    <property type="entry name" value="Intergrase catalytic core"/>
    <property type="match status" value="1"/>
</dbReference>
<comment type="similarity">
    <text evidence="1">Belongs to the 'phage' integrase family.</text>
</comment>
<dbReference type="Pfam" id="PF17293">
    <property type="entry name" value="Arm-DNA-bind_5"/>
    <property type="match status" value="1"/>
</dbReference>
<dbReference type="PROSITE" id="PS51898">
    <property type="entry name" value="TYR_RECOMBINASE"/>
    <property type="match status" value="1"/>
</dbReference>
<keyword evidence="7" id="KW-1185">Reference proteome</keyword>
<comment type="caution">
    <text evidence="6">The sequence shown here is derived from an EMBL/GenBank/DDBJ whole genome shotgun (WGS) entry which is preliminary data.</text>
</comment>
<dbReference type="InterPro" id="IPR002104">
    <property type="entry name" value="Integrase_catalytic"/>
</dbReference>
<dbReference type="PANTHER" id="PTHR30349:SF41">
    <property type="entry name" value="INTEGRASE_RECOMBINASE PROTEIN MJ0367-RELATED"/>
    <property type="match status" value="1"/>
</dbReference>
<keyword evidence="3" id="KW-0233">DNA recombination</keyword>
<dbReference type="EMBL" id="BMGS01000002">
    <property type="protein sequence ID" value="GGG33839.1"/>
    <property type="molecule type" value="Genomic_DNA"/>
</dbReference>
<organism evidence="6 7">
    <name type="scientific">Hymenobacter glacieicola</name>
    <dbReference type="NCBI Taxonomy" id="1562124"/>
    <lineage>
        <taxon>Bacteria</taxon>
        <taxon>Pseudomonadati</taxon>
        <taxon>Bacteroidota</taxon>
        <taxon>Cytophagia</taxon>
        <taxon>Cytophagales</taxon>
        <taxon>Hymenobacteraceae</taxon>
        <taxon>Hymenobacter</taxon>
    </lineage>
</organism>
<gene>
    <name evidence="6" type="ORF">GCM10011378_07880</name>
</gene>
<keyword evidence="2" id="KW-0238">DNA-binding</keyword>
<evidence type="ECO:0000256" key="2">
    <source>
        <dbReference type="ARBA" id="ARBA00023125"/>
    </source>
</evidence>
<evidence type="ECO:0000313" key="6">
    <source>
        <dbReference type="EMBL" id="GGG33839.1"/>
    </source>
</evidence>
<dbReference type="InterPro" id="IPR010998">
    <property type="entry name" value="Integrase_recombinase_N"/>
</dbReference>
<evidence type="ECO:0000256" key="1">
    <source>
        <dbReference type="ARBA" id="ARBA00008857"/>
    </source>
</evidence>
<evidence type="ECO:0000259" key="5">
    <source>
        <dbReference type="PROSITE" id="PS51898"/>
    </source>
</evidence>
<dbReference type="Pfam" id="PF00589">
    <property type="entry name" value="Phage_integrase"/>
    <property type="match status" value="1"/>
</dbReference>
<accession>A0ABQ1WM66</accession>
<dbReference type="InterPro" id="IPR050090">
    <property type="entry name" value="Tyrosine_recombinase_XerCD"/>
</dbReference>
<protein>
    <recommendedName>
        <fullName evidence="5">Tyr recombinase domain-containing protein</fullName>
    </recommendedName>
</protein>
<evidence type="ECO:0000256" key="4">
    <source>
        <dbReference type="SAM" id="MobiDB-lite"/>
    </source>
</evidence>
<evidence type="ECO:0000256" key="3">
    <source>
        <dbReference type="ARBA" id="ARBA00023172"/>
    </source>
</evidence>
<reference evidence="7" key="1">
    <citation type="journal article" date="2019" name="Int. J. Syst. Evol. Microbiol.">
        <title>The Global Catalogue of Microorganisms (GCM) 10K type strain sequencing project: providing services to taxonomists for standard genome sequencing and annotation.</title>
        <authorList>
            <consortium name="The Broad Institute Genomics Platform"/>
            <consortium name="The Broad Institute Genome Sequencing Center for Infectious Disease"/>
            <person name="Wu L."/>
            <person name="Ma J."/>
        </authorList>
    </citation>
    <scope>NUCLEOTIDE SEQUENCE [LARGE SCALE GENOMIC DNA]</scope>
    <source>
        <strain evidence="7">CGMCC 1.12990</strain>
    </source>
</reference>
<dbReference type="RefSeq" id="WP_188556520.1">
    <property type="nucleotide sequence ID" value="NZ_BMGS01000002.1"/>
</dbReference>
<dbReference type="InterPro" id="IPR011010">
    <property type="entry name" value="DNA_brk_join_enz"/>
</dbReference>
<dbReference type="PANTHER" id="PTHR30349">
    <property type="entry name" value="PHAGE INTEGRASE-RELATED"/>
    <property type="match status" value="1"/>
</dbReference>
<name>A0ABQ1WM66_9BACT</name>